<comment type="similarity">
    <text evidence="2">Belongs to the bacterial solute-binding protein 8 family.</text>
</comment>
<evidence type="ECO:0000313" key="8">
    <source>
        <dbReference type="EMBL" id="GGG10846.1"/>
    </source>
</evidence>
<feature type="compositionally biased region" description="Low complexity" evidence="5">
    <location>
        <begin position="37"/>
        <end position="51"/>
    </location>
</feature>
<dbReference type="GO" id="GO:1901678">
    <property type="term" value="P:iron coordination entity transport"/>
    <property type="evidence" value="ECO:0007669"/>
    <property type="project" value="UniProtKB-ARBA"/>
</dbReference>
<evidence type="ECO:0000313" key="9">
    <source>
        <dbReference type="Proteomes" id="UP000637643"/>
    </source>
</evidence>
<feature type="domain" description="Fe/B12 periplasmic-binding" evidence="7">
    <location>
        <begin position="80"/>
        <end position="339"/>
    </location>
</feature>
<evidence type="ECO:0000256" key="1">
    <source>
        <dbReference type="ARBA" id="ARBA00004196"/>
    </source>
</evidence>
<dbReference type="GO" id="GO:0030288">
    <property type="term" value="C:outer membrane-bounded periplasmic space"/>
    <property type="evidence" value="ECO:0007669"/>
    <property type="project" value="TreeGrafter"/>
</dbReference>
<reference evidence="8" key="2">
    <citation type="submission" date="2020-09" db="EMBL/GenBank/DDBJ databases">
        <authorList>
            <person name="Sun Q."/>
            <person name="Zhou Y."/>
        </authorList>
    </citation>
    <scope>NUCLEOTIDE SEQUENCE</scope>
    <source>
        <strain evidence="8">CGMCC 1.16134</strain>
    </source>
</reference>
<keyword evidence="4 6" id="KW-0732">Signal</keyword>
<organism evidence="8 9">
    <name type="scientific">Paenibacillus albidus</name>
    <dbReference type="NCBI Taxonomy" id="2041023"/>
    <lineage>
        <taxon>Bacteria</taxon>
        <taxon>Bacillati</taxon>
        <taxon>Bacillota</taxon>
        <taxon>Bacilli</taxon>
        <taxon>Bacillales</taxon>
        <taxon>Paenibacillaceae</taxon>
        <taxon>Paenibacillus</taxon>
    </lineage>
</organism>
<feature type="signal peptide" evidence="6">
    <location>
        <begin position="1"/>
        <end position="20"/>
    </location>
</feature>
<dbReference type="SUPFAM" id="SSF53807">
    <property type="entry name" value="Helical backbone' metal receptor"/>
    <property type="match status" value="1"/>
</dbReference>
<dbReference type="PROSITE" id="PS50983">
    <property type="entry name" value="FE_B12_PBP"/>
    <property type="match status" value="1"/>
</dbReference>
<dbReference type="Pfam" id="PF01497">
    <property type="entry name" value="Peripla_BP_2"/>
    <property type="match status" value="1"/>
</dbReference>
<protein>
    <submittedName>
        <fullName evidence="8">Ferrichrome ABC transporter substrate-binding protein</fullName>
    </submittedName>
</protein>
<evidence type="ECO:0000256" key="5">
    <source>
        <dbReference type="SAM" id="MobiDB-lite"/>
    </source>
</evidence>
<dbReference type="Gene3D" id="3.40.50.1980">
    <property type="entry name" value="Nitrogenase molybdenum iron protein domain"/>
    <property type="match status" value="2"/>
</dbReference>
<evidence type="ECO:0000259" key="7">
    <source>
        <dbReference type="PROSITE" id="PS50983"/>
    </source>
</evidence>
<accession>A0A917FWY3</accession>
<evidence type="ECO:0000256" key="6">
    <source>
        <dbReference type="SAM" id="SignalP"/>
    </source>
</evidence>
<dbReference type="PROSITE" id="PS51257">
    <property type="entry name" value="PROKAR_LIPOPROTEIN"/>
    <property type="match status" value="1"/>
</dbReference>
<dbReference type="Proteomes" id="UP000637643">
    <property type="component" value="Unassembled WGS sequence"/>
</dbReference>
<evidence type="ECO:0000256" key="4">
    <source>
        <dbReference type="ARBA" id="ARBA00022729"/>
    </source>
</evidence>
<comment type="caution">
    <text evidence="8">The sequence shown here is derived from an EMBL/GenBank/DDBJ whole genome shotgun (WGS) entry which is preliminary data.</text>
</comment>
<keyword evidence="9" id="KW-1185">Reference proteome</keyword>
<dbReference type="PANTHER" id="PTHR30532:SF1">
    <property type="entry name" value="IRON(3+)-HYDROXAMATE-BINDING PROTEIN FHUD"/>
    <property type="match status" value="1"/>
</dbReference>
<comment type="subcellular location">
    <subcellularLocation>
        <location evidence="1">Cell envelope</location>
    </subcellularLocation>
</comment>
<gene>
    <name evidence="8" type="ORF">GCM10010912_64090</name>
</gene>
<dbReference type="RefSeq" id="WP_229696458.1">
    <property type="nucleotide sequence ID" value="NZ_BMKR01000051.1"/>
</dbReference>
<dbReference type="PANTHER" id="PTHR30532">
    <property type="entry name" value="IRON III DICITRATE-BINDING PERIPLASMIC PROTEIN"/>
    <property type="match status" value="1"/>
</dbReference>
<sequence length="339" mass="35859">MKKISVLLLMMLLAASLLVACGTKTEAENEPGEAGVAPSAAPAASPSAAPSRDPESAAETAETRVITDELGHDLTIPAKPVKVFAPYMEDSLVSLGVKPVAQWANGDAVQEYLQDKLGGVPGISFTGGLPPSPEAVLDLAPDLIILHTAHYAKDGVYEKYSKIAPTYVFNNAAGDLKGSITKLGELLGRPAEAELALQAHELKVKEAKAKLAPYVEGKKAALINFNGKGMYLIGGNYFGGYVLSQELGIGKSKLVETENSADVSLEIVPQIDADYIFTINYQGTGSAFIQELTGSPIWKSMPAAKAGHVYEVSDKYWTGSGLIAYGKIIDDVVRLLAHE</sequence>
<dbReference type="InterPro" id="IPR051313">
    <property type="entry name" value="Bact_iron-sidero_bind"/>
</dbReference>
<evidence type="ECO:0000256" key="3">
    <source>
        <dbReference type="ARBA" id="ARBA00022448"/>
    </source>
</evidence>
<dbReference type="EMBL" id="BMKR01000051">
    <property type="protein sequence ID" value="GGG10846.1"/>
    <property type="molecule type" value="Genomic_DNA"/>
</dbReference>
<feature type="region of interest" description="Disordered" evidence="5">
    <location>
        <begin position="28"/>
        <end position="61"/>
    </location>
</feature>
<dbReference type="AlphaFoldDB" id="A0A917FWY3"/>
<evidence type="ECO:0000256" key="2">
    <source>
        <dbReference type="ARBA" id="ARBA00008814"/>
    </source>
</evidence>
<feature type="chain" id="PRO_5038970419" evidence="6">
    <location>
        <begin position="21"/>
        <end position="339"/>
    </location>
</feature>
<keyword evidence="3" id="KW-0813">Transport</keyword>
<dbReference type="InterPro" id="IPR002491">
    <property type="entry name" value="ABC_transptr_periplasmic_BD"/>
</dbReference>
<reference evidence="8" key="1">
    <citation type="journal article" date="2014" name="Int. J. Syst. Evol. Microbiol.">
        <title>Complete genome sequence of Corynebacterium casei LMG S-19264T (=DSM 44701T), isolated from a smear-ripened cheese.</title>
        <authorList>
            <consortium name="US DOE Joint Genome Institute (JGI-PGF)"/>
            <person name="Walter F."/>
            <person name="Albersmeier A."/>
            <person name="Kalinowski J."/>
            <person name="Ruckert C."/>
        </authorList>
    </citation>
    <scope>NUCLEOTIDE SEQUENCE</scope>
    <source>
        <strain evidence="8">CGMCC 1.16134</strain>
    </source>
</reference>
<name>A0A917FWY3_9BACL</name>
<proteinExistence type="inferred from homology"/>